<dbReference type="InterPro" id="IPR006569">
    <property type="entry name" value="CID_dom"/>
</dbReference>
<dbReference type="InterPro" id="IPR008942">
    <property type="entry name" value="ENTH_VHS"/>
</dbReference>
<dbReference type="Proteomes" id="UP000734854">
    <property type="component" value="Unassembled WGS sequence"/>
</dbReference>
<gene>
    <name evidence="4" type="ORF">ZIOFF_074894</name>
</gene>
<dbReference type="PROSITE" id="PS51391">
    <property type="entry name" value="CID"/>
    <property type="match status" value="1"/>
</dbReference>
<dbReference type="EMBL" id="JACMSC010000067">
    <property type="protein sequence ID" value="KAG6467284.1"/>
    <property type="molecule type" value="Genomic_DNA"/>
</dbReference>
<dbReference type="CDD" id="cd16981">
    <property type="entry name" value="CID_RPRD_like"/>
    <property type="match status" value="1"/>
</dbReference>
<evidence type="ECO:0000256" key="1">
    <source>
        <dbReference type="ARBA" id="ARBA00022664"/>
    </source>
</evidence>
<dbReference type="Pfam" id="PF04818">
    <property type="entry name" value="CID"/>
    <property type="match status" value="1"/>
</dbReference>
<dbReference type="SMART" id="SM00582">
    <property type="entry name" value="RPR"/>
    <property type="match status" value="1"/>
</dbReference>
<sequence>MNSIFNETILADKLSKLNNTQQCIESILPAFSLSHWCIFHRKNAEQVIQTWDKQFHCSKTEQKGPFLYLANDILQNSKRTGTEFVSEFWKVLPVNDLHDSLNFMKFSKEHLDVQSLVTIFYLKRCMLPTSALIKRIAKRQLAQSTRNGPSAIARKKTAEVADKLAASTHSQQIMTSVLSTFAAEATNNVDPATSTNLPNSHSAVAPDRRMITENPMPISDTSTTSLIPFQPIVVSTPHQQAVLMLLAPQTQYMYPVPMQPYLQPTGGLMIGLPQSYNTIPPPQMINLARPSALLQQQQQLAHGNDTTTDASPAGTTGHVSAYAHKPTTTSIHLSTTSALEL</sequence>
<evidence type="ECO:0000259" key="3">
    <source>
        <dbReference type="PROSITE" id="PS51391"/>
    </source>
</evidence>
<feature type="compositionally biased region" description="Polar residues" evidence="2">
    <location>
        <begin position="304"/>
        <end position="318"/>
    </location>
</feature>
<dbReference type="GO" id="GO:0031124">
    <property type="term" value="P:mRNA 3'-end processing"/>
    <property type="evidence" value="ECO:0007669"/>
    <property type="project" value="TreeGrafter"/>
</dbReference>
<dbReference type="SUPFAM" id="SSF48464">
    <property type="entry name" value="ENTH/VHS domain"/>
    <property type="match status" value="1"/>
</dbReference>
<organism evidence="4 5">
    <name type="scientific">Zingiber officinale</name>
    <name type="common">Ginger</name>
    <name type="synonym">Amomum zingiber</name>
    <dbReference type="NCBI Taxonomy" id="94328"/>
    <lineage>
        <taxon>Eukaryota</taxon>
        <taxon>Viridiplantae</taxon>
        <taxon>Streptophyta</taxon>
        <taxon>Embryophyta</taxon>
        <taxon>Tracheophyta</taxon>
        <taxon>Spermatophyta</taxon>
        <taxon>Magnoliopsida</taxon>
        <taxon>Liliopsida</taxon>
        <taxon>Zingiberales</taxon>
        <taxon>Zingiberaceae</taxon>
        <taxon>Zingiber</taxon>
    </lineage>
</organism>
<dbReference type="AlphaFoldDB" id="A0A8J5CQQ1"/>
<evidence type="ECO:0000313" key="4">
    <source>
        <dbReference type="EMBL" id="KAG6467284.1"/>
    </source>
</evidence>
<name>A0A8J5CQQ1_ZINOF</name>
<protein>
    <recommendedName>
        <fullName evidence="3">CID domain-containing protein</fullName>
    </recommendedName>
</protein>
<reference evidence="4 5" key="1">
    <citation type="submission" date="2020-08" db="EMBL/GenBank/DDBJ databases">
        <title>Plant Genome Project.</title>
        <authorList>
            <person name="Zhang R.-G."/>
        </authorList>
    </citation>
    <scope>NUCLEOTIDE SEQUENCE [LARGE SCALE GENOMIC DNA]</scope>
    <source>
        <tissue evidence="4">Rhizome</tissue>
    </source>
</reference>
<dbReference type="Gene3D" id="1.25.40.90">
    <property type="match status" value="1"/>
</dbReference>
<dbReference type="GO" id="GO:0005634">
    <property type="term" value="C:nucleus"/>
    <property type="evidence" value="ECO:0007669"/>
    <property type="project" value="UniProtKB-ARBA"/>
</dbReference>
<feature type="region of interest" description="Disordered" evidence="2">
    <location>
        <begin position="295"/>
        <end position="323"/>
    </location>
</feature>
<evidence type="ECO:0000313" key="5">
    <source>
        <dbReference type="Proteomes" id="UP000734854"/>
    </source>
</evidence>
<dbReference type="PANTHER" id="PTHR12460:SF27">
    <property type="entry name" value="ENTH_VHS FAMILY PROTEIN"/>
    <property type="match status" value="1"/>
</dbReference>
<keyword evidence="1" id="KW-0507">mRNA processing</keyword>
<feature type="domain" description="CID" evidence="3">
    <location>
        <begin position="2"/>
        <end position="185"/>
    </location>
</feature>
<evidence type="ECO:0000256" key="2">
    <source>
        <dbReference type="SAM" id="MobiDB-lite"/>
    </source>
</evidence>
<dbReference type="GO" id="GO:0000993">
    <property type="term" value="F:RNA polymerase II complex binding"/>
    <property type="evidence" value="ECO:0007669"/>
    <property type="project" value="TreeGrafter"/>
</dbReference>
<comment type="caution">
    <text evidence="4">The sequence shown here is derived from an EMBL/GenBank/DDBJ whole genome shotgun (WGS) entry which is preliminary data.</text>
</comment>
<accession>A0A8J5CQQ1</accession>
<proteinExistence type="predicted"/>
<keyword evidence="5" id="KW-1185">Reference proteome</keyword>
<dbReference type="PANTHER" id="PTHR12460">
    <property type="entry name" value="CYCLIN-DEPENDENT KINASE INHIBITOR-RELATED PROTEIN"/>
    <property type="match status" value="1"/>
</dbReference>